<dbReference type="EC" id="2.7.7.87" evidence="3 13"/>
<organism evidence="16 17">
    <name type="scientific">Salisediminibacterium beveridgei</name>
    <dbReference type="NCBI Taxonomy" id="632773"/>
    <lineage>
        <taxon>Bacteria</taxon>
        <taxon>Bacillati</taxon>
        <taxon>Bacillota</taxon>
        <taxon>Bacilli</taxon>
        <taxon>Bacillales</taxon>
        <taxon>Bacillaceae</taxon>
        <taxon>Salisediminibacterium</taxon>
    </lineage>
</organism>
<name>A0A1D7QRC7_9BACI</name>
<proteinExistence type="inferred from homology"/>
<dbReference type="Gene3D" id="3.40.50.11030">
    <property type="entry name" value="Threonylcarbamoyl-AMP synthase, C-terminal domain"/>
    <property type="match status" value="1"/>
</dbReference>
<evidence type="ECO:0000256" key="11">
    <source>
        <dbReference type="ARBA" id="ARBA00029774"/>
    </source>
</evidence>
<evidence type="ECO:0000256" key="4">
    <source>
        <dbReference type="ARBA" id="ARBA00015492"/>
    </source>
</evidence>
<dbReference type="AlphaFoldDB" id="A0A1D7QRC7"/>
<dbReference type="NCBIfam" id="TIGR00057">
    <property type="entry name" value="L-threonylcarbamoyladenylate synthase"/>
    <property type="match status" value="1"/>
</dbReference>
<evidence type="ECO:0000256" key="1">
    <source>
        <dbReference type="ARBA" id="ARBA00004496"/>
    </source>
</evidence>
<dbReference type="PANTHER" id="PTHR17490:SF16">
    <property type="entry name" value="THREONYLCARBAMOYL-AMP SYNTHASE"/>
    <property type="match status" value="1"/>
</dbReference>
<evidence type="ECO:0000256" key="3">
    <source>
        <dbReference type="ARBA" id="ARBA00012584"/>
    </source>
</evidence>
<dbReference type="Pfam" id="PF01300">
    <property type="entry name" value="Sua5_yciO_yrdC"/>
    <property type="match status" value="1"/>
</dbReference>
<dbReference type="RefSeq" id="WP_069363728.1">
    <property type="nucleotide sequence ID" value="NZ_CP012502.1"/>
</dbReference>
<keyword evidence="6 13" id="KW-0808">Transferase</keyword>
<dbReference type="PATRIC" id="fig|632773.3.peg.183"/>
<accession>A0A1D7QRC7</accession>
<evidence type="ECO:0000259" key="15">
    <source>
        <dbReference type="PROSITE" id="PS51163"/>
    </source>
</evidence>
<dbReference type="SUPFAM" id="SSF55821">
    <property type="entry name" value="YrdC/RibB"/>
    <property type="match status" value="1"/>
</dbReference>
<dbReference type="GO" id="GO:0005524">
    <property type="term" value="F:ATP binding"/>
    <property type="evidence" value="ECO:0007669"/>
    <property type="project" value="UniProtKB-UniRule"/>
</dbReference>
<evidence type="ECO:0000256" key="13">
    <source>
        <dbReference type="PIRNR" id="PIRNR004930"/>
    </source>
</evidence>
<protein>
    <recommendedName>
        <fullName evidence="4 13">Threonylcarbamoyl-AMP synthase</fullName>
        <shortName evidence="13">TC-AMP synthase</shortName>
        <ecNumber evidence="3 13">2.7.7.87</ecNumber>
    </recommendedName>
    <alternativeName>
        <fullName evidence="11 13">L-threonylcarbamoyladenylate synthase</fullName>
    </alternativeName>
</protein>
<feature type="domain" description="YrdC-like" evidence="15">
    <location>
        <begin position="23"/>
        <end position="209"/>
    </location>
</feature>
<keyword evidence="5 13" id="KW-0963">Cytoplasm</keyword>
<evidence type="ECO:0000256" key="2">
    <source>
        <dbReference type="ARBA" id="ARBA00007663"/>
    </source>
</evidence>
<keyword evidence="8 13" id="KW-0548">Nucleotidyltransferase</keyword>
<reference evidence="16 17" key="1">
    <citation type="submission" date="2015-08" db="EMBL/GenBank/DDBJ databases">
        <title>The complete genome sequence of Bacillus beveridgei MLTeJB.</title>
        <authorList>
            <person name="Hanson T.E."/>
            <person name="Mesa C."/>
            <person name="Basesman S.M."/>
            <person name="Oremland R.S."/>
        </authorList>
    </citation>
    <scope>NUCLEOTIDE SEQUENCE [LARGE SCALE GENOMIC DNA]</scope>
    <source>
        <strain evidence="16 17">MLTeJB</strain>
    </source>
</reference>
<feature type="binding site" evidence="14">
    <location>
        <position position="205"/>
    </location>
    <ligand>
        <name>ATP</name>
        <dbReference type="ChEBI" id="CHEBI:30616"/>
    </ligand>
</feature>
<comment type="catalytic activity">
    <reaction evidence="12 13">
        <text>L-threonine + hydrogencarbonate + ATP = L-threonylcarbamoyladenylate + diphosphate + H2O</text>
        <dbReference type="Rhea" id="RHEA:36407"/>
        <dbReference type="ChEBI" id="CHEBI:15377"/>
        <dbReference type="ChEBI" id="CHEBI:17544"/>
        <dbReference type="ChEBI" id="CHEBI:30616"/>
        <dbReference type="ChEBI" id="CHEBI:33019"/>
        <dbReference type="ChEBI" id="CHEBI:57926"/>
        <dbReference type="ChEBI" id="CHEBI:73682"/>
        <dbReference type="EC" id="2.7.7.87"/>
    </reaction>
</comment>
<comment type="function">
    <text evidence="13">Required for the formation of a threonylcarbamoyl group on adenosine at position 37 (t(6)A37) in tRNAs that read codons beginning with adenine.</text>
</comment>
<evidence type="ECO:0000256" key="14">
    <source>
        <dbReference type="PIRSR" id="PIRSR004930-1"/>
    </source>
</evidence>
<dbReference type="Proteomes" id="UP000094463">
    <property type="component" value="Chromosome"/>
</dbReference>
<dbReference type="GO" id="GO:0008033">
    <property type="term" value="P:tRNA processing"/>
    <property type="evidence" value="ECO:0007669"/>
    <property type="project" value="UniProtKB-KW"/>
</dbReference>
<dbReference type="OrthoDB" id="9814580at2"/>
<evidence type="ECO:0000256" key="7">
    <source>
        <dbReference type="ARBA" id="ARBA00022694"/>
    </source>
</evidence>
<dbReference type="FunFam" id="3.90.870.10:FF:000008">
    <property type="entry name" value="Threonylcarbamoyl-AMP synthase"/>
    <property type="match status" value="1"/>
</dbReference>
<keyword evidence="17" id="KW-1185">Reference proteome</keyword>
<feature type="binding site" evidence="14">
    <location>
        <position position="161"/>
    </location>
    <ligand>
        <name>ATP</name>
        <dbReference type="ChEBI" id="CHEBI:30616"/>
    </ligand>
</feature>
<dbReference type="GO" id="GO:0000049">
    <property type="term" value="F:tRNA binding"/>
    <property type="evidence" value="ECO:0007669"/>
    <property type="project" value="TreeGrafter"/>
</dbReference>
<feature type="binding site" evidence="14">
    <location>
        <position position="151"/>
    </location>
    <ligand>
        <name>L-threonine</name>
        <dbReference type="ChEBI" id="CHEBI:57926"/>
    </ligand>
</feature>
<evidence type="ECO:0000256" key="12">
    <source>
        <dbReference type="ARBA" id="ARBA00048366"/>
    </source>
</evidence>
<dbReference type="KEGG" id="bbev:BBEV_0170"/>
<feature type="binding site" evidence="14">
    <location>
        <position position="72"/>
    </location>
    <ligand>
        <name>ATP</name>
        <dbReference type="ChEBI" id="CHEBI:30616"/>
    </ligand>
</feature>
<dbReference type="InterPro" id="IPR050156">
    <property type="entry name" value="TC-AMP_synthase_SUA5"/>
</dbReference>
<dbReference type="InterPro" id="IPR005145">
    <property type="entry name" value="Sua5_C"/>
</dbReference>
<dbReference type="Pfam" id="PF03481">
    <property type="entry name" value="Sua5_C"/>
    <property type="match status" value="1"/>
</dbReference>
<sequence length="352" mass="37273">MVLKTTVRSVGKVVDNAVNKSIDPAIEQAAALIRGGEVVAFPTETVYGLGGDATNDAAIKRIFAAKGRPADNPLIVHVASVEEAADYTRDIPLLARELMDAFWPGPLTIILPHNGTLSPLVTAGLDTVGLRMPAHPVARQLIAATGRPLAAPSSNRSGRPSPTEAAHVLDDLNGRIPMILDGGSAGVGLESTVVEVIGQTVMVLRPGGVTLEELRQVSSDVVVDPALSIAKEAPRSPGMKYTHYAPEVPLFLVEGELDALKQAIEEAKLDGARTGALVVDEWLGLSGADQEVTLGKRVDLHAIGRELYRALREFKARDVDILFTCTFPDDHLGGAIMNRLTKASEGIQKSDA</sequence>
<feature type="binding site" evidence="14">
    <location>
        <position position="77"/>
    </location>
    <ligand>
        <name>L-threonine</name>
        <dbReference type="ChEBI" id="CHEBI:57926"/>
    </ligand>
</feature>
<gene>
    <name evidence="16" type="primary">ywlC</name>
    <name evidence="16" type="ORF">BBEV_0170</name>
</gene>
<keyword evidence="7 13" id="KW-0819">tRNA processing</keyword>
<evidence type="ECO:0000313" key="17">
    <source>
        <dbReference type="Proteomes" id="UP000094463"/>
    </source>
</evidence>
<dbReference type="GO" id="GO:0005737">
    <property type="term" value="C:cytoplasm"/>
    <property type="evidence" value="ECO:0007669"/>
    <property type="project" value="UniProtKB-SubCell"/>
</dbReference>
<dbReference type="STRING" id="632773.BBEV_0170"/>
<dbReference type="InterPro" id="IPR017945">
    <property type="entry name" value="DHBP_synth_RibB-like_a/b_dom"/>
</dbReference>
<dbReference type="GO" id="GO:0006450">
    <property type="term" value="P:regulation of translational fidelity"/>
    <property type="evidence" value="ECO:0007669"/>
    <property type="project" value="TreeGrafter"/>
</dbReference>
<evidence type="ECO:0000256" key="9">
    <source>
        <dbReference type="ARBA" id="ARBA00022741"/>
    </source>
</evidence>
<feature type="binding site" evidence="14">
    <location>
        <position position="191"/>
    </location>
    <ligand>
        <name>L-threonine</name>
        <dbReference type="ChEBI" id="CHEBI:57926"/>
    </ligand>
</feature>
<feature type="binding site" evidence="14">
    <location>
        <position position="131"/>
    </location>
    <ligand>
        <name>L-threonine</name>
        <dbReference type="ChEBI" id="CHEBI:57926"/>
    </ligand>
</feature>
<comment type="subcellular location">
    <subcellularLocation>
        <location evidence="1 13">Cytoplasm</location>
    </subcellularLocation>
</comment>
<feature type="binding site" evidence="14">
    <location>
        <position position="127"/>
    </location>
    <ligand>
        <name>ATP</name>
        <dbReference type="ChEBI" id="CHEBI:30616"/>
    </ligand>
</feature>
<dbReference type="PROSITE" id="PS51163">
    <property type="entry name" value="YRDC"/>
    <property type="match status" value="1"/>
</dbReference>
<evidence type="ECO:0000313" key="16">
    <source>
        <dbReference type="EMBL" id="AOM81565.1"/>
    </source>
</evidence>
<dbReference type="InterPro" id="IPR006070">
    <property type="entry name" value="Sua5-like_dom"/>
</dbReference>
<dbReference type="PANTHER" id="PTHR17490">
    <property type="entry name" value="SUA5"/>
    <property type="match status" value="1"/>
</dbReference>
<evidence type="ECO:0000256" key="10">
    <source>
        <dbReference type="ARBA" id="ARBA00022840"/>
    </source>
</evidence>
<comment type="similarity">
    <text evidence="2 13">Belongs to the SUA5 family.</text>
</comment>
<dbReference type="PIRSF" id="PIRSF004930">
    <property type="entry name" value="Tln_factor_SUA5"/>
    <property type="match status" value="1"/>
</dbReference>
<keyword evidence="10 13" id="KW-0067">ATP-binding</keyword>
<dbReference type="InterPro" id="IPR010923">
    <property type="entry name" value="T(6)A37_SUA5"/>
</dbReference>
<dbReference type="GO" id="GO:0061710">
    <property type="term" value="F:L-threonylcarbamoyladenylate synthase"/>
    <property type="evidence" value="ECO:0007669"/>
    <property type="project" value="UniProtKB-EC"/>
</dbReference>
<feature type="binding site" evidence="14">
    <location>
        <position position="68"/>
    </location>
    <ligand>
        <name>L-threonine</name>
        <dbReference type="ChEBI" id="CHEBI:57926"/>
    </ligand>
</feature>
<dbReference type="InterPro" id="IPR038385">
    <property type="entry name" value="Sua5/YwlC_C"/>
</dbReference>
<evidence type="ECO:0000256" key="8">
    <source>
        <dbReference type="ARBA" id="ARBA00022695"/>
    </source>
</evidence>
<keyword evidence="9 13" id="KW-0547">Nucleotide-binding</keyword>
<feature type="binding site" evidence="14">
    <location>
        <position position="244"/>
    </location>
    <ligand>
        <name>ATP</name>
        <dbReference type="ChEBI" id="CHEBI:30616"/>
    </ligand>
</feature>
<feature type="binding site" evidence="14">
    <location>
        <position position="45"/>
    </location>
    <ligand>
        <name>L-threonine</name>
        <dbReference type="ChEBI" id="CHEBI:57926"/>
    </ligand>
</feature>
<dbReference type="EMBL" id="CP012502">
    <property type="protein sequence ID" value="AOM81565.1"/>
    <property type="molecule type" value="Genomic_DNA"/>
</dbReference>
<feature type="binding site" evidence="14">
    <location>
        <position position="153"/>
    </location>
    <ligand>
        <name>ATP</name>
        <dbReference type="ChEBI" id="CHEBI:30616"/>
    </ligand>
</feature>
<evidence type="ECO:0000256" key="5">
    <source>
        <dbReference type="ARBA" id="ARBA00022490"/>
    </source>
</evidence>
<evidence type="ECO:0000256" key="6">
    <source>
        <dbReference type="ARBA" id="ARBA00022679"/>
    </source>
</evidence>
<dbReference type="Gene3D" id="3.90.870.10">
    <property type="entry name" value="DHBP synthase"/>
    <property type="match status" value="1"/>
</dbReference>
<dbReference type="GO" id="GO:0003725">
    <property type="term" value="F:double-stranded RNA binding"/>
    <property type="evidence" value="ECO:0007669"/>
    <property type="project" value="UniProtKB-UniRule"/>
</dbReference>